<feature type="modified residue" description="4-aspartylphosphate" evidence="1">
    <location>
        <position position="58"/>
    </location>
</feature>
<keyword evidence="5" id="KW-1185">Reference proteome</keyword>
<dbReference type="RefSeq" id="WP_378253524.1">
    <property type="nucleotide sequence ID" value="NZ_JBHSJV010000001.1"/>
</dbReference>
<dbReference type="Gene3D" id="2.40.50.1020">
    <property type="entry name" value="LytTr DNA-binding domain"/>
    <property type="match status" value="1"/>
</dbReference>
<accession>A0ABW5N9Q9</accession>
<dbReference type="PANTHER" id="PTHR37299">
    <property type="entry name" value="TRANSCRIPTIONAL REGULATOR-RELATED"/>
    <property type="match status" value="1"/>
</dbReference>
<dbReference type="Gene3D" id="3.40.50.2300">
    <property type="match status" value="1"/>
</dbReference>
<dbReference type="Proteomes" id="UP001597459">
    <property type="component" value="Unassembled WGS sequence"/>
</dbReference>
<evidence type="ECO:0000259" key="3">
    <source>
        <dbReference type="PROSITE" id="PS50930"/>
    </source>
</evidence>
<organism evidence="4 5">
    <name type="scientific">Aquimarina hainanensis</name>
    <dbReference type="NCBI Taxonomy" id="1578017"/>
    <lineage>
        <taxon>Bacteria</taxon>
        <taxon>Pseudomonadati</taxon>
        <taxon>Bacteroidota</taxon>
        <taxon>Flavobacteriia</taxon>
        <taxon>Flavobacteriales</taxon>
        <taxon>Flavobacteriaceae</taxon>
        <taxon>Aquimarina</taxon>
    </lineage>
</organism>
<reference evidence="5" key="1">
    <citation type="journal article" date="2019" name="Int. J. Syst. Evol. Microbiol.">
        <title>The Global Catalogue of Microorganisms (GCM) 10K type strain sequencing project: providing services to taxonomists for standard genome sequencing and annotation.</title>
        <authorList>
            <consortium name="The Broad Institute Genomics Platform"/>
            <consortium name="The Broad Institute Genome Sequencing Center for Infectious Disease"/>
            <person name="Wu L."/>
            <person name="Ma J."/>
        </authorList>
    </citation>
    <scope>NUCLEOTIDE SEQUENCE [LARGE SCALE GENOMIC DNA]</scope>
    <source>
        <strain evidence="5">KCTC 42423</strain>
    </source>
</reference>
<evidence type="ECO:0000313" key="5">
    <source>
        <dbReference type="Proteomes" id="UP001597459"/>
    </source>
</evidence>
<protein>
    <submittedName>
        <fullName evidence="4">LytR/AlgR family response regulator transcription factor</fullName>
    </submittedName>
</protein>
<evidence type="ECO:0000313" key="4">
    <source>
        <dbReference type="EMBL" id="MFD2592033.1"/>
    </source>
</evidence>
<name>A0ABW5N9Q9_9FLAO</name>
<dbReference type="PANTHER" id="PTHR37299:SF1">
    <property type="entry name" value="STAGE 0 SPORULATION PROTEIN A HOMOLOG"/>
    <property type="match status" value="1"/>
</dbReference>
<dbReference type="PROSITE" id="PS50110">
    <property type="entry name" value="RESPONSE_REGULATORY"/>
    <property type="match status" value="1"/>
</dbReference>
<dbReference type="InterPro" id="IPR007492">
    <property type="entry name" value="LytTR_DNA-bd_dom"/>
</dbReference>
<dbReference type="InterPro" id="IPR011006">
    <property type="entry name" value="CheY-like_superfamily"/>
</dbReference>
<dbReference type="SMART" id="SM00448">
    <property type="entry name" value="REC"/>
    <property type="match status" value="1"/>
</dbReference>
<dbReference type="Pfam" id="PF00072">
    <property type="entry name" value="Response_reg"/>
    <property type="match status" value="1"/>
</dbReference>
<dbReference type="Pfam" id="PF04397">
    <property type="entry name" value="LytTR"/>
    <property type="match status" value="1"/>
</dbReference>
<dbReference type="SUPFAM" id="SSF52172">
    <property type="entry name" value="CheY-like"/>
    <property type="match status" value="1"/>
</dbReference>
<dbReference type="PROSITE" id="PS50930">
    <property type="entry name" value="HTH_LYTTR"/>
    <property type="match status" value="1"/>
</dbReference>
<dbReference type="SMART" id="SM00850">
    <property type="entry name" value="LytTR"/>
    <property type="match status" value="1"/>
</dbReference>
<dbReference type="EMBL" id="JBHULX010000030">
    <property type="protein sequence ID" value="MFD2592033.1"/>
    <property type="molecule type" value="Genomic_DNA"/>
</dbReference>
<feature type="domain" description="HTH LytTR-type" evidence="3">
    <location>
        <begin position="145"/>
        <end position="248"/>
    </location>
</feature>
<dbReference type="InterPro" id="IPR046947">
    <property type="entry name" value="LytR-like"/>
</dbReference>
<sequence>MKDKLSCIIIDDEKKDRENLTLLINTYCPQVQILGEASDKNTIVRMLTSLQPDLVFMDIQIGEFTAFEILSEIEELSFNIVFVSAYDQYAIRGYKYNAIDYILKPIDIHKLTEVIQRISDKIQQNNLFLPPTNAATAFNPMSKKISVTDAKGIHVLEVHNILYCLSNGNYTTFILSDKKEIIISKNLKYFETKLINYGFTRVHKSYLVNLEHINYLIKEDGGAIIMQNKDALPISKNFKKELYKRMNIL</sequence>
<feature type="domain" description="Response regulatory" evidence="2">
    <location>
        <begin position="6"/>
        <end position="119"/>
    </location>
</feature>
<proteinExistence type="predicted"/>
<comment type="caution">
    <text evidence="4">The sequence shown here is derived from an EMBL/GenBank/DDBJ whole genome shotgun (WGS) entry which is preliminary data.</text>
</comment>
<keyword evidence="1" id="KW-0597">Phosphoprotein</keyword>
<evidence type="ECO:0000259" key="2">
    <source>
        <dbReference type="PROSITE" id="PS50110"/>
    </source>
</evidence>
<dbReference type="InterPro" id="IPR001789">
    <property type="entry name" value="Sig_transdc_resp-reg_receiver"/>
</dbReference>
<evidence type="ECO:0000256" key="1">
    <source>
        <dbReference type="PROSITE-ProRule" id="PRU00169"/>
    </source>
</evidence>
<gene>
    <name evidence="4" type="ORF">ACFSTE_14435</name>
</gene>